<dbReference type="Proteomes" id="UP000036520">
    <property type="component" value="Chromosome"/>
</dbReference>
<dbReference type="PATRIC" id="fig|320787.5.peg.2033"/>
<dbReference type="InterPro" id="IPR013320">
    <property type="entry name" value="ConA-like_dom_sf"/>
</dbReference>
<dbReference type="GO" id="GO:0004553">
    <property type="term" value="F:hydrolase activity, hydrolyzing O-glycosyl compounds"/>
    <property type="evidence" value="ECO:0007669"/>
    <property type="project" value="UniProtKB-ARBA"/>
</dbReference>
<dbReference type="Pfam" id="PF09224">
    <property type="entry name" value="DUF1961"/>
    <property type="match status" value="1"/>
</dbReference>
<protein>
    <submittedName>
        <fullName evidence="1">LuxR family transcriptional regulator</fullName>
    </submittedName>
</protein>
<dbReference type="InterPro" id="IPR015305">
    <property type="entry name" value="DUF1961"/>
</dbReference>
<dbReference type="Gene3D" id="2.60.120.200">
    <property type="match status" value="1"/>
</dbReference>
<dbReference type="SUPFAM" id="SSF49899">
    <property type="entry name" value="Concanavalin A-like lectins/glucanases"/>
    <property type="match status" value="1"/>
</dbReference>
<sequence>MNFQSKMKRLLFLLIVFCFFQNRGFGQSPEIQKGQLIYENTMRSAEAVGDWVMEGPGKVEFQNGWMEMYSPQEEFHHVFWCPEDFPGSFVAEWEAQNLNTEAGLCILFFAAKGKNGEDLFDSSFPLRDGTFSQYTKSEDFNTYHISYYANGRDNPGREVSHLRKNSGFHLVQQEEPGIPVASKEIHKLKLVKDDSRIIMYVDGRKIIDWTDKNDYGPVLQGGKIGFRQMQWTHFRYKNFKVWELGK</sequence>
<dbReference type="AlphaFoldDB" id="A0A0H4P9X6"/>
<dbReference type="OrthoDB" id="7171052at2"/>
<reference evidence="1 2" key="1">
    <citation type="submission" date="2015-07" db="EMBL/GenBank/DDBJ databases">
        <authorList>
            <person name="Kim K.M."/>
        </authorList>
    </citation>
    <scope>NUCLEOTIDE SEQUENCE [LARGE SCALE GENOMIC DNA]</scope>
    <source>
        <strain evidence="1 2">KCTC 12363</strain>
    </source>
</reference>
<keyword evidence="2" id="KW-1185">Reference proteome</keyword>
<dbReference type="GO" id="GO:0005975">
    <property type="term" value="P:carbohydrate metabolic process"/>
    <property type="evidence" value="ECO:0007669"/>
    <property type="project" value="UniProtKB-ARBA"/>
</dbReference>
<accession>A0A0H4P9X6</accession>
<dbReference type="STRING" id="320787.CA2015_1844"/>
<dbReference type="EMBL" id="CP012040">
    <property type="protein sequence ID" value="AKP51276.1"/>
    <property type="molecule type" value="Genomic_DNA"/>
</dbReference>
<name>A0A0H4P9X6_9BACT</name>
<organism evidence="1 2">
    <name type="scientific">Cyclobacterium amurskyense</name>
    <dbReference type="NCBI Taxonomy" id="320787"/>
    <lineage>
        <taxon>Bacteria</taxon>
        <taxon>Pseudomonadati</taxon>
        <taxon>Bacteroidota</taxon>
        <taxon>Cytophagia</taxon>
        <taxon>Cytophagales</taxon>
        <taxon>Cyclobacteriaceae</taxon>
        <taxon>Cyclobacterium</taxon>
    </lineage>
</organism>
<proteinExistence type="predicted"/>
<dbReference type="KEGG" id="camu:CA2015_1844"/>
<evidence type="ECO:0000313" key="2">
    <source>
        <dbReference type="Proteomes" id="UP000036520"/>
    </source>
</evidence>
<gene>
    <name evidence="1" type="ORF">CA2015_1844</name>
</gene>
<evidence type="ECO:0000313" key="1">
    <source>
        <dbReference type="EMBL" id="AKP51276.1"/>
    </source>
</evidence>